<keyword evidence="2" id="KW-0547">Nucleotide-binding</keyword>
<comment type="caution">
    <text evidence="4">The sequence shown here is derived from an EMBL/GenBank/DDBJ whole genome shotgun (WGS) entry which is preliminary data.</text>
</comment>
<keyword evidence="3" id="KW-0067">ATP-binding</keyword>
<reference evidence="4" key="1">
    <citation type="submission" date="2021-02" db="EMBL/GenBank/DDBJ databases">
        <authorList>
            <person name="Nowell W R."/>
        </authorList>
    </citation>
    <scope>NUCLEOTIDE SEQUENCE</scope>
</reference>
<evidence type="ECO:0000313" key="5">
    <source>
        <dbReference type="Proteomes" id="UP000663889"/>
    </source>
</evidence>
<dbReference type="Gene3D" id="3.30.420.40">
    <property type="match status" value="1"/>
</dbReference>
<gene>
    <name evidence="4" type="ORF">SEV965_LOCUS39901</name>
</gene>
<feature type="non-terminal residue" evidence="4">
    <location>
        <position position="70"/>
    </location>
</feature>
<accession>A0A815Z8F7</accession>
<dbReference type="PANTHER" id="PTHR19375">
    <property type="entry name" value="HEAT SHOCK PROTEIN 70KDA"/>
    <property type="match status" value="1"/>
</dbReference>
<dbReference type="SUPFAM" id="SSF53067">
    <property type="entry name" value="Actin-like ATPase domain"/>
    <property type="match status" value="1"/>
</dbReference>
<evidence type="ECO:0008006" key="6">
    <source>
        <dbReference type="Google" id="ProtNLM"/>
    </source>
</evidence>
<evidence type="ECO:0000256" key="3">
    <source>
        <dbReference type="ARBA" id="ARBA00022840"/>
    </source>
</evidence>
<dbReference type="EMBL" id="CAJNOU010019025">
    <property type="protein sequence ID" value="CAF1581595.1"/>
    <property type="molecule type" value="Genomic_DNA"/>
</dbReference>
<organism evidence="4 5">
    <name type="scientific">Rotaria sordida</name>
    <dbReference type="NCBI Taxonomy" id="392033"/>
    <lineage>
        <taxon>Eukaryota</taxon>
        <taxon>Metazoa</taxon>
        <taxon>Spiralia</taxon>
        <taxon>Gnathifera</taxon>
        <taxon>Rotifera</taxon>
        <taxon>Eurotatoria</taxon>
        <taxon>Bdelloidea</taxon>
        <taxon>Philodinida</taxon>
        <taxon>Philodinidae</taxon>
        <taxon>Rotaria</taxon>
    </lineage>
</organism>
<dbReference type="GO" id="GO:0005524">
    <property type="term" value="F:ATP binding"/>
    <property type="evidence" value="ECO:0007669"/>
    <property type="project" value="UniProtKB-KW"/>
</dbReference>
<feature type="non-terminal residue" evidence="4">
    <location>
        <position position="1"/>
    </location>
</feature>
<proteinExistence type="inferred from homology"/>
<name>A0A815Z8F7_9BILA</name>
<dbReference type="Proteomes" id="UP000663889">
    <property type="component" value="Unassembled WGS sequence"/>
</dbReference>
<dbReference type="FunFam" id="3.30.420.40:FF:000545">
    <property type="entry name" value="Endoplasmic reticulum chaperone BiP"/>
    <property type="match status" value="1"/>
</dbReference>
<evidence type="ECO:0000256" key="1">
    <source>
        <dbReference type="ARBA" id="ARBA00007381"/>
    </source>
</evidence>
<dbReference type="Pfam" id="PF00012">
    <property type="entry name" value="HSP70"/>
    <property type="match status" value="1"/>
</dbReference>
<dbReference type="AlphaFoldDB" id="A0A815Z8F7"/>
<sequence>MILAKMKNMAEIYLGKKVSEVVITIPTYFNYSQRQAIKDAGAIAGLNVLRVLYEPAAAAIAYGLIKKISD</sequence>
<evidence type="ECO:0000256" key="2">
    <source>
        <dbReference type="ARBA" id="ARBA00022741"/>
    </source>
</evidence>
<protein>
    <recommendedName>
        <fullName evidence="6">Heat shock protein 70</fullName>
    </recommendedName>
</protein>
<evidence type="ECO:0000313" key="4">
    <source>
        <dbReference type="EMBL" id="CAF1581595.1"/>
    </source>
</evidence>
<dbReference type="GO" id="GO:0140662">
    <property type="term" value="F:ATP-dependent protein folding chaperone"/>
    <property type="evidence" value="ECO:0007669"/>
    <property type="project" value="InterPro"/>
</dbReference>
<dbReference type="InterPro" id="IPR043129">
    <property type="entry name" value="ATPase_NBD"/>
</dbReference>
<dbReference type="InterPro" id="IPR013126">
    <property type="entry name" value="Hsp_70_fam"/>
</dbReference>
<comment type="similarity">
    <text evidence="1">Belongs to the heat shock protein 70 family.</text>
</comment>